<dbReference type="AlphaFoldDB" id="A0A840UIW6"/>
<organism evidence="3 4">
    <name type="scientific">Pectinatus brassicae</name>
    <dbReference type="NCBI Taxonomy" id="862415"/>
    <lineage>
        <taxon>Bacteria</taxon>
        <taxon>Bacillati</taxon>
        <taxon>Bacillota</taxon>
        <taxon>Negativicutes</taxon>
        <taxon>Selenomonadales</taxon>
        <taxon>Selenomonadaceae</taxon>
        <taxon>Pectinatus</taxon>
    </lineage>
</organism>
<dbReference type="EMBL" id="JACHFH010000032">
    <property type="protein sequence ID" value="MBB5337066.1"/>
    <property type="molecule type" value="Genomic_DNA"/>
</dbReference>
<keyword evidence="4" id="KW-1185">Reference proteome</keyword>
<sequence length="148" mass="16255">MKIITGDLLMLAKQGKFDVIVHGCNCHCTMGAGIAKSIKQQFPEAYAADCQTEKGSKAKMGTYSKAKIEQVTVINAYTQFNWRGKGCLVYYEAVRQVFRAIKKDFSGKKIGYPLIGAGLAGGDWEIIAKIIDEELAGENHTLVKFTGR</sequence>
<dbReference type="InterPro" id="IPR050892">
    <property type="entry name" value="ADP-ribose_metab_enzymes"/>
</dbReference>
<dbReference type="Gene3D" id="3.40.220.10">
    <property type="entry name" value="Leucine Aminopeptidase, subunit E, domain 1"/>
    <property type="match status" value="1"/>
</dbReference>
<feature type="domain" description="Macro" evidence="2">
    <location>
        <begin position="1"/>
        <end position="148"/>
    </location>
</feature>
<gene>
    <name evidence="3" type="ORF">HNR32_002223</name>
</gene>
<protein>
    <submittedName>
        <fullName evidence="3">O-acetyl-ADP-ribose deacetylase (Regulator of RNase III)</fullName>
    </submittedName>
</protein>
<comment type="caution">
    <text evidence="3">The sequence shown here is derived from an EMBL/GenBank/DDBJ whole genome shotgun (WGS) entry which is preliminary data.</text>
</comment>
<evidence type="ECO:0000313" key="4">
    <source>
        <dbReference type="Proteomes" id="UP000559117"/>
    </source>
</evidence>
<dbReference type="SMART" id="SM00506">
    <property type="entry name" value="A1pp"/>
    <property type="match status" value="1"/>
</dbReference>
<dbReference type="InterPro" id="IPR043472">
    <property type="entry name" value="Macro_dom-like"/>
</dbReference>
<dbReference type="GO" id="GO:0140291">
    <property type="term" value="P:peptidyl-glutamate ADP-deribosylation"/>
    <property type="evidence" value="ECO:0007669"/>
    <property type="project" value="TreeGrafter"/>
</dbReference>
<reference evidence="3 4" key="1">
    <citation type="submission" date="2020-08" db="EMBL/GenBank/DDBJ databases">
        <title>Genomic Encyclopedia of Type Strains, Phase IV (KMG-IV): sequencing the most valuable type-strain genomes for metagenomic binning, comparative biology and taxonomic classification.</title>
        <authorList>
            <person name="Goeker M."/>
        </authorList>
    </citation>
    <scope>NUCLEOTIDE SEQUENCE [LARGE SCALE GENOMIC DNA]</scope>
    <source>
        <strain evidence="3 4">DSM 24661</strain>
    </source>
</reference>
<dbReference type="PANTHER" id="PTHR12521">
    <property type="entry name" value="PROTEIN C6ORF130"/>
    <property type="match status" value="1"/>
</dbReference>
<name>A0A840UIW6_9FIRM</name>
<evidence type="ECO:0000313" key="3">
    <source>
        <dbReference type="EMBL" id="MBB5337066.1"/>
    </source>
</evidence>
<dbReference type="PROSITE" id="PS51154">
    <property type="entry name" value="MACRO"/>
    <property type="match status" value="1"/>
</dbReference>
<dbReference type="InterPro" id="IPR002589">
    <property type="entry name" value="Macro_dom"/>
</dbReference>
<dbReference type="Pfam" id="PF01661">
    <property type="entry name" value="Macro"/>
    <property type="match status" value="1"/>
</dbReference>
<dbReference type="Proteomes" id="UP000559117">
    <property type="component" value="Unassembled WGS sequence"/>
</dbReference>
<comment type="catalytic activity">
    <reaction evidence="1">
        <text>an N-(ADP-alpha-D-ribosyl)-thymidine in DNA + H2O = a thymidine in DNA + ADP-D-ribose</text>
        <dbReference type="Rhea" id="RHEA:71655"/>
        <dbReference type="Rhea" id="RHEA-COMP:13556"/>
        <dbReference type="Rhea" id="RHEA-COMP:18051"/>
        <dbReference type="ChEBI" id="CHEBI:15377"/>
        <dbReference type="ChEBI" id="CHEBI:57967"/>
        <dbReference type="ChEBI" id="CHEBI:137386"/>
        <dbReference type="ChEBI" id="CHEBI:191199"/>
    </reaction>
    <physiologicalReaction direction="left-to-right" evidence="1">
        <dbReference type="Rhea" id="RHEA:71656"/>
    </physiologicalReaction>
</comment>
<accession>A0A840UIW6</accession>
<proteinExistence type="predicted"/>
<dbReference type="SUPFAM" id="SSF52949">
    <property type="entry name" value="Macro domain-like"/>
    <property type="match status" value="1"/>
</dbReference>
<dbReference type="RefSeq" id="WP_183862582.1">
    <property type="nucleotide sequence ID" value="NZ_JACHFH010000032.1"/>
</dbReference>
<evidence type="ECO:0000259" key="2">
    <source>
        <dbReference type="PROSITE" id="PS51154"/>
    </source>
</evidence>
<dbReference type="PANTHER" id="PTHR12521:SF0">
    <property type="entry name" value="ADP-RIBOSE GLYCOHYDROLASE OARD1"/>
    <property type="match status" value="1"/>
</dbReference>
<evidence type="ECO:0000256" key="1">
    <source>
        <dbReference type="ARBA" id="ARBA00035885"/>
    </source>
</evidence>